<dbReference type="SUPFAM" id="SSF56112">
    <property type="entry name" value="Protein kinase-like (PK-like)"/>
    <property type="match status" value="1"/>
</dbReference>
<evidence type="ECO:0000259" key="4">
    <source>
        <dbReference type="PROSITE" id="PS50011"/>
    </source>
</evidence>
<dbReference type="PANTHER" id="PTHR24418">
    <property type="entry name" value="TYROSINE-PROTEIN KINASE"/>
    <property type="match status" value="1"/>
</dbReference>
<dbReference type="EMBL" id="LN679109">
    <property type="protein sequence ID" value="CEL52627.1"/>
    <property type="molecule type" value="Genomic_DNA"/>
</dbReference>
<dbReference type="STRING" id="1108050.A0A0B7F8T0"/>
<dbReference type="InterPro" id="IPR011009">
    <property type="entry name" value="Kinase-like_dom_sf"/>
</dbReference>
<dbReference type="PROSITE" id="PS50011">
    <property type="entry name" value="PROTEIN_KINASE_DOM"/>
    <property type="match status" value="1"/>
</dbReference>
<accession>A0A0B7F8T0</accession>
<dbReference type="AlphaFoldDB" id="A0A0B7F8T0"/>
<keyword evidence="5" id="KW-0808">Transferase</keyword>
<feature type="region of interest" description="Disordered" evidence="3">
    <location>
        <begin position="160"/>
        <end position="298"/>
    </location>
</feature>
<organism evidence="5 6">
    <name type="scientific">Thanatephorus cucumeris (strain AG1-IB / isolate 7/3/14)</name>
    <name type="common">Lettuce bottom rot fungus</name>
    <name type="synonym">Rhizoctonia solani</name>
    <dbReference type="NCBI Taxonomy" id="1108050"/>
    <lineage>
        <taxon>Eukaryota</taxon>
        <taxon>Fungi</taxon>
        <taxon>Dikarya</taxon>
        <taxon>Basidiomycota</taxon>
        <taxon>Agaricomycotina</taxon>
        <taxon>Agaricomycetes</taxon>
        <taxon>Cantharellales</taxon>
        <taxon>Ceratobasidiaceae</taxon>
        <taxon>Rhizoctonia</taxon>
        <taxon>Rhizoctonia solani AG-1</taxon>
    </lineage>
</organism>
<sequence>MNTDQLQEGSRPGILGSFASSLLNAIQPLVMGHKGGSRPYQHAPEQGATKIASPGSTPVEGQSNPTKASNPSRSIPGRWNSVDFAEVATVDPDAAEVRQVPTGTAGHVTAMQNELDYSVQPAPDGAQSDLGSSRHSLANHNDVFDRDYVKFPEPHVPRVEVTAEPRLDTQRLPNPGLFSSDASSISKSQSRPLSLFNEITEDDAGNNKEFSSNLPRQPDSTQTHLLKAPVGKGNNPSQDRLSVSSIGDISTNSSGKKGLKHLWGSTKSRFKSQPASPSHSRSESPGATPPGRSRTSIAFKSEKTLDVLDTKIEYFQNVELHSSTTWEAIFNELMPLSAFGPMLNHLHRVFAAMDNIKTYRGQWQRLRGNCVVISRILVHQYERYQNEPEKLKLLGTVCESLEAAIAEISITAKKWSEKTLIEAFVSYESIEDALRTHFLALGDVLKMTVSTSQVLNEIWASEIAKSRTEERQQLELIHSLLREQNGSIAQLAQAIQSKDELITRLIGENKTTIGQVLGQQMVRFQQSQGDAEDTDRLIQMIVEITGIKPPTEVFQTESCTNEPDVEPIHGRSSTVYKAKLARGQLVAKKVFYLNKYSEGDVKTYAMKMTRDAKQWHSFDSEYTLRCLGIGMEKSTDTQFKLYMVSPWIENMDALKYLKDRRGSIDRRNILRIVADSALGLVEIHRKNSVHSNMRGQNVFVRANGRGVLGGFGLTKALKNHTTGKLPSVEQTGQSLPYRWMAPECHHFGPGRPDVTIANDVWGWAMSALEIITGAPPIRRIKGDMALPCATAEEFDAAKQRRDYPEWESYAYKPDLLWSLLSRCWNLDETKRPDMKTVSSEIEKIISQR</sequence>
<dbReference type="Pfam" id="PF07714">
    <property type="entry name" value="PK_Tyr_Ser-Thr"/>
    <property type="match status" value="1"/>
</dbReference>
<name>A0A0B7F8T0_THACB</name>
<evidence type="ECO:0000313" key="5">
    <source>
        <dbReference type="EMBL" id="CEL52627.1"/>
    </source>
</evidence>
<dbReference type="InterPro" id="IPR050198">
    <property type="entry name" value="Non-receptor_tyrosine_kinases"/>
</dbReference>
<dbReference type="InterPro" id="IPR001245">
    <property type="entry name" value="Ser-Thr/Tyr_kinase_cat_dom"/>
</dbReference>
<evidence type="ECO:0000256" key="3">
    <source>
        <dbReference type="SAM" id="MobiDB-lite"/>
    </source>
</evidence>
<protein>
    <submittedName>
        <fullName evidence="5">Janus kinase 2</fullName>
        <ecNumber evidence="5">2.7.10.2</ecNumber>
    </submittedName>
</protein>
<feature type="compositionally biased region" description="Basic and acidic residues" evidence="3">
    <location>
        <begin position="160"/>
        <end position="169"/>
    </location>
</feature>
<feature type="region of interest" description="Disordered" evidence="3">
    <location>
        <begin position="33"/>
        <end position="78"/>
    </location>
</feature>
<keyword evidence="5" id="KW-0418">Kinase</keyword>
<dbReference type="InterPro" id="IPR000719">
    <property type="entry name" value="Prot_kinase_dom"/>
</dbReference>
<feature type="compositionally biased region" description="Low complexity" evidence="3">
    <location>
        <begin position="179"/>
        <end position="190"/>
    </location>
</feature>
<keyword evidence="2" id="KW-0067">ATP-binding</keyword>
<dbReference type="GO" id="GO:0004715">
    <property type="term" value="F:non-membrane spanning protein tyrosine kinase activity"/>
    <property type="evidence" value="ECO:0007669"/>
    <property type="project" value="UniProtKB-EC"/>
</dbReference>
<feature type="domain" description="Protein kinase" evidence="4">
    <location>
        <begin position="561"/>
        <end position="845"/>
    </location>
</feature>
<dbReference type="Proteomes" id="UP000059188">
    <property type="component" value="Unassembled WGS sequence"/>
</dbReference>
<evidence type="ECO:0000256" key="2">
    <source>
        <dbReference type="ARBA" id="ARBA00022840"/>
    </source>
</evidence>
<gene>
    <name evidence="5" type="primary">JAK2</name>
    <name evidence="5" type="ORF">RSOLAG1IB_05832</name>
</gene>
<dbReference type="GO" id="GO:0005524">
    <property type="term" value="F:ATP binding"/>
    <property type="evidence" value="ECO:0007669"/>
    <property type="project" value="UniProtKB-KW"/>
</dbReference>
<keyword evidence="1" id="KW-0547">Nucleotide-binding</keyword>
<evidence type="ECO:0000256" key="1">
    <source>
        <dbReference type="ARBA" id="ARBA00022741"/>
    </source>
</evidence>
<feature type="compositionally biased region" description="Polar residues" evidence="3">
    <location>
        <begin position="234"/>
        <end position="255"/>
    </location>
</feature>
<keyword evidence="6" id="KW-1185">Reference proteome</keyword>
<evidence type="ECO:0000313" key="6">
    <source>
        <dbReference type="Proteomes" id="UP000059188"/>
    </source>
</evidence>
<proteinExistence type="predicted"/>
<dbReference type="EC" id="2.7.10.2" evidence="5"/>
<feature type="compositionally biased region" description="Polar residues" evidence="3">
    <location>
        <begin position="54"/>
        <end position="73"/>
    </location>
</feature>
<feature type="compositionally biased region" description="Polar residues" evidence="3">
    <location>
        <begin position="208"/>
        <end position="224"/>
    </location>
</feature>
<dbReference type="Gene3D" id="1.10.510.10">
    <property type="entry name" value="Transferase(Phosphotransferase) domain 1"/>
    <property type="match status" value="1"/>
</dbReference>
<dbReference type="OrthoDB" id="4062651at2759"/>
<reference evidence="5 6" key="1">
    <citation type="submission" date="2014-11" db="EMBL/GenBank/DDBJ databases">
        <authorList>
            <person name="Wibberg Daniel"/>
        </authorList>
    </citation>
    <scope>NUCLEOTIDE SEQUENCE [LARGE SCALE GENOMIC DNA]</scope>
    <source>
        <strain evidence="5">Rhizoctonia solani AG1-IB 7/3/14</strain>
    </source>
</reference>
<feature type="compositionally biased region" description="Polar residues" evidence="3">
    <location>
        <begin position="265"/>
        <end position="285"/>
    </location>
</feature>